<dbReference type="GO" id="GO:0006352">
    <property type="term" value="P:DNA-templated transcription initiation"/>
    <property type="evidence" value="ECO:0007669"/>
    <property type="project" value="UniProtKB-UniRule"/>
</dbReference>
<dbReference type="Pfam" id="PF17875">
    <property type="entry name" value="RPA43_OB"/>
    <property type="match status" value="1"/>
</dbReference>
<dbReference type="InterPro" id="IPR041178">
    <property type="entry name" value="RPA43_OB"/>
</dbReference>
<dbReference type="PANTHER" id="PTHR12709:SF5">
    <property type="entry name" value="DNA-DIRECTED RNA POLYMERASE I SUBUNIT RPA43"/>
    <property type="match status" value="1"/>
</dbReference>
<dbReference type="GO" id="GO:0005736">
    <property type="term" value="C:RNA polymerase I complex"/>
    <property type="evidence" value="ECO:0007669"/>
    <property type="project" value="TreeGrafter"/>
</dbReference>
<dbReference type="AlphaFoldDB" id="A0A4S2N434"/>
<dbReference type="InParanoid" id="A0A4S2N434"/>
<evidence type="ECO:0000259" key="6">
    <source>
        <dbReference type="Pfam" id="PF17875"/>
    </source>
</evidence>
<dbReference type="PANTHER" id="PTHR12709">
    <property type="entry name" value="DNA-DIRECTED RNA POLYMERASE II, III"/>
    <property type="match status" value="1"/>
</dbReference>
<evidence type="ECO:0000256" key="3">
    <source>
        <dbReference type="ARBA" id="ARBA00023163"/>
    </source>
</evidence>
<feature type="domain" description="RPA43 OB" evidence="6">
    <location>
        <begin position="121"/>
        <end position="208"/>
    </location>
</feature>
<dbReference type="FunCoup" id="A0A4S2N434">
    <property type="interactions" value="282"/>
</dbReference>
<sequence>TTSASANPADANCPYHIKTISLFLSLSPKYSFQPTKTYSSLLAAASKSHSSESTAHLLSLSPLHGIAKHHLDPLLMTFFEPVDGVVIAYRNIRFQSPTARIINESPFAHVWVEVEMLVWRPRKGMVVKGHVNLVSKSHIGLLVDNTWNVSIPLARIPDTWKWVEAAKAGEGHGYWSNDEGAKVEGDLRFEVQEVKAGGSLFLIEGSLLEREKIE</sequence>
<evidence type="ECO:0000256" key="4">
    <source>
        <dbReference type="ARBA" id="ARBA00023242"/>
    </source>
</evidence>
<comment type="subcellular location">
    <subcellularLocation>
        <location evidence="1 5">Nucleus</location>
    </subcellularLocation>
</comment>
<reference evidence="7 8" key="1">
    <citation type="submission" date="2019-04" db="EMBL/GenBank/DDBJ databases">
        <title>Comparative genomics and transcriptomics to analyze fruiting body development in filamentous ascomycetes.</title>
        <authorList>
            <consortium name="DOE Joint Genome Institute"/>
            <person name="Lutkenhaus R."/>
            <person name="Traeger S."/>
            <person name="Breuer J."/>
            <person name="Kuo A."/>
            <person name="Lipzen A."/>
            <person name="Pangilinan J."/>
            <person name="Dilworth D."/>
            <person name="Sandor L."/>
            <person name="Poggeler S."/>
            <person name="Barry K."/>
            <person name="Grigoriev I.V."/>
            <person name="Nowrousian M."/>
        </authorList>
    </citation>
    <scope>NUCLEOTIDE SEQUENCE [LARGE SCALE GENOMIC DNA]</scope>
    <source>
        <strain evidence="7 8">CBS 389.68</strain>
    </source>
</reference>
<evidence type="ECO:0000256" key="1">
    <source>
        <dbReference type="ARBA" id="ARBA00004123"/>
    </source>
</evidence>
<keyword evidence="3 5" id="KW-0804">Transcription</keyword>
<dbReference type="STRING" id="341454.A0A4S2N434"/>
<gene>
    <name evidence="7" type="ORF">EX30DRAFT_296123</name>
</gene>
<name>A0A4S2N434_9PEZI</name>
<evidence type="ECO:0000313" key="7">
    <source>
        <dbReference type="EMBL" id="TGZ83970.1"/>
    </source>
</evidence>
<evidence type="ECO:0000313" key="8">
    <source>
        <dbReference type="Proteomes" id="UP000298138"/>
    </source>
</evidence>
<organism evidence="7 8">
    <name type="scientific">Ascodesmis nigricans</name>
    <dbReference type="NCBI Taxonomy" id="341454"/>
    <lineage>
        <taxon>Eukaryota</taxon>
        <taxon>Fungi</taxon>
        <taxon>Dikarya</taxon>
        <taxon>Ascomycota</taxon>
        <taxon>Pezizomycotina</taxon>
        <taxon>Pezizomycetes</taxon>
        <taxon>Pezizales</taxon>
        <taxon>Ascodesmidaceae</taxon>
        <taxon>Ascodesmis</taxon>
    </lineage>
</organism>
<dbReference type="Proteomes" id="UP000298138">
    <property type="component" value="Unassembled WGS sequence"/>
</dbReference>
<dbReference type="InterPro" id="IPR036898">
    <property type="entry name" value="RNA_pol_Rpb7-like_N_sf"/>
</dbReference>
<dbReference type="InterPro" id="IPR045113">
    <property type="entry name" value="Rpb7-like"/>
</dbReference>
<dbReference type="GO" id="GO:0006362">
    <property type="term" value="P:transcription elongation by RNA polymerase I"/>
    <property type="evidence" value="ECO:0007669"/>
    <property type="project" value="TreeGrafter"/>
</dbReference>
<feature type="non-terminal residue" evidence="7">
    <location>
        <position position="214"/>
    </location>
</feature>
<evidence type="ECO:0000256" key="5">
    <source>
        <dbReference type="RuleBase" id="RU369086"/>
    </source>
</evidence>
<dbReference type="Gene3D" id="3.30.1490.120">
    <property type="entry name" value="RNA polymerase Rpb7-like, N-terminal domain"/>
    <property type="match status" value="1"/>
</dbReference>
<dbReference type="Gene3D" id="2.40.50.1060">
    <property type="match status" value="1"/>
</dbReference>
<proteinExistence type="predicted"/>
<dbReference type="EMBL" id="ML220113">
    <property type="protein sequence ID" value="TGZ83970.1"/>
    <property type="molecule type" value="Genomic_DNA"/>
</dbReference>
<feature type="non-terminal residue" evidence="7">
    <location>
        <position position="1"/>
    </location>
</feature>
<accession>A0A4S2N434</accession>
<keyword evidence="4 5" id="KW-0539">Nucleus</keyword>
<keyword evidence="8" id="KW-1185">Reference proteome</keyword>
<comment type="function">
    <text evidence="5">DNA-dependent RNA polymerase which catalyzes the transcription of DNA into RNA using the four ribonucleoside triphosphates as substrates.</text>
</comment>
<keyword evidence="2 5" id="KW-0240">DNA-directed RNA polymerase</keyword>
<protein>
    <recommendedName>
        <fullName evidence="5">DNA-directed RNA polymerase subunit</fullName>
    </recommendedName>
</protein>
<dbReference type="OrthoDB" id="10250504at2759"/>
<evidence type="ECO:0000256" key="2">
    <source>
        <dbReference type="ARBA" id="ARBA00022478"/>
    </source>
</evidence>